<keyword evidence="1" id="KW-0547">Nucleotide-binding</keyword>
<dbReference type="InterPro" id="IPR054767">
    <property type="entry name" value="Cas10-Cmr2_palm2"/>
</dbReference>
<accession>A0A7J4XD85</accession>
<comment type="caution">
    <text evidence="5">The sequence shown here is derived from an EMBL/GenBank/DDBJ whole genome shotgun (WGS) entry which is preliminary data.</text>
</comment>
<gene>
    <name evidence="5" type="ORF">F3F73_21765</name>
</gene>
<dbReference type="Gene3D" id="3.30.70.2220">
    <property type="entry name" value="CRISPR-Cas system, Cmr2 subunit, D1 domain, cysteine cluster"/>
    <property type="match status" value="1"/>
</dbReference>
<evidence type="ECO:0000259" key="3">
    <source>
        <dbReference type="Pfam" id="PF12469"/>
    </source>
</evidence>
<dbReference type="RefSeq" id="WP_055294434.1">
    <property type="nucleotide sequence ID" value="NZ_CAXSTI010000006.1"/>
</dbReference>
<dbReference type="InterPro" id="IPR024615">
    <property type="entry name" value="CRISPR-assoc_Cmr2_N"/>
</dbReference>
<dbReference type="Proteomes" id="UP000422221">
    <property type="component" value="Unassembled WGS sequence"/>
</dbReference>
<dbReference type="GeneID" id="93117344"/>
<proteinExistence type="predicted"/>
<evidence type="ECO:0008006" key="7">
    <source>
        <dbReference type="Google" id="ProtNLM"/>
    </source>
</evidence>
<evidence type="ECO:0000313" key="6">
    <source>
        <dbReference type="Proteomes" id="UP000422221"/>
    </source>
</evidence>
<dbReference type="GO" id="GO:0051607">
    <property type="term" value="P:defense response to virus"/>
    <property type="evidence" value="ECO:0007669"/>
    <property type="project" value="UniProtKB-KW"/>
</dbReference>
<dbReference type="EMBL" id="VWMK01000031">
    <property type="protein sequence ID" value="KAA3757768.1"/>
    <property type="molecule type" value="Genomic_DNA"/>
</dbReference>
<feature type="domain" description="Cas10/Cmr2 second palm" evidence="4">
    <location>
        <begin position="197"/>
        <end position="335"/>
    </location>
</feature>
<dbReference type="GO" id="GO:0000166">
    <property type="term" value="F:nucleotide binding"/>
    <property type="evidence" value="ECO:0007669"/>
    <property type="project" value="UniProtKB-KW"/>
</dbReference>
<feature type="domain" description="CRISPR-associated protein Cmr2 N-terminal" evidence="3">
    <location>
        <begin position="5"/>
        <end position="55"/>
    </location>
</feature>
<reference evidence="5 6" key="1">
    <citation type="journal article" date="2019" name="Nat. Med.">
        <title>A library of human gut bacterial isolates paired with longitudinal multiomics data enables mechanistic microbiome research.</title>
        <authorList>
            <person name="Poyet M."/>
            <person name="Groussin M."/>
            <person name="Gibbons S.M."/>
            <person name="Avila-Pacheco J."/>
            <person name="Jiang X."/>
            <person name="Kearney S.M."/>
            <person name="Perrotta A.R."/>
            <person name="Berdy B."/>
            <person name="Zhao S."/>
            <person name="Lieberman T.D."/>
            <person name="Swanson P.K."/>
            <person name="Smith M."/>
            <person name="Roesemann S."/>
            <person name="Alexander J.E."/>
            <person name="Rich S.A."/>
            <person name="Livny J."/>
            <person name="Vlamakis H."/>
            <person name="Clish C."/>
            <person name="Bullock K."/>
            <person name="Deik A."/>
            <person name="Scott J."/>
            <person name="Pierce K.A."/>
            <person name="Xavier R.J."/>
            <person name="Alm E.J."/>
        </authorList>
    </citation>
    <scope>NUCLEOTIDE SEQUENCE [LARGE SCALE GENOMIC DNA]</scope>
    <source>
        <strain evidence="5 6">BIOML-A10</strain>
    </source>
</reference>
<dbReference type="InterPro" id="IPR043128">
    <property type="entry name" value="Rev_trsase/Diguanyl_cyclase"/>
</dbReference>
<dbReference type="Pfam" id="PF22335">
    <property type="entry name" value="Cas10-Cmr2_palm2"/>
    <property type="match status" value="1"/>
</dbReference>
<evidence type="ECO:0000259" key="4">
    <source>
        <dbReference type="Pfam" id="PF22335"/>
    </source>
</evidence>
<dbReference type="InterPro" id="IPR038242">
    <property type="entry name" value="Cmr2_N"/>
</dbReference>
<sequence>MKQYTAINIGPISHTFSMARKPREFWLASYLFSHFMKCLINAISEKVEIMSPYVPNEELGRVGVGLFPDRAFFKSTDDIDIDALIKSGVFQFSKDIQQPVETVQDYFNVMSVSISTDSDNKAIKELNEYLNYLELTNHAHSSQTAERMQTFITKTDHSPLFEIAFGNQTFNIGSLEEIATTELNFNKKVSRKSYHDYICIVQADGDNMGKVVTHLPENTIYQISEKLMKFGKEVCELITDFGGLPIYAGGDDLLFIAPVCGNQSNSIFHLISSIDHAYRNIANEVSKLNIKDEQGLPIHTSMSYGLSITYYKYPLYEAWKIAGNQLFGIAKDKERHGGLKNAIAWKIQKHSGSTYEGSFSKSEAGLYDAFTHILYTLSKDRLVSAVAHKIRSNENLLALLNTEDNDMLAVRIKAFFDHVVDIEDKTPATIQYIQQVKTLLMQLYQSLHEQKIKDIPALISCAYGMLRTAKFINGEEERI</sequence>
<protein>
    <recommendedName>
        <fullName evidence="7">Type III-B CRISPR-associated protein Cas10/Cmr2</fullName>
    </recommendedName>
</protein>
<evidence type="ECO:0000256" key="1">
    <source>
        <dbReference type="ARBA" id="ARBA00022741"/>
    </source>
</evidence>
<keyword evidence="2" id="KW-0051">Antiviral defense</keyword>
<evidence type="ECO:0000256" key="2">
    <source>
        <dbReference type="ARBA" id="ARBA00023118"/>
    </source>
</evidence>
<dbReference type="Pfam" id="PF12469">
    <property type="entry name" value="Cmr2_N"/>
    <property type="match status" value="1"/>
</dbReference>
<dbReference type="AlphaFoldDB" id="A0A7J4XD85"/>
<organism evidence="5 6">
    <name type="scientific">Bacteroides salyersiae</name>
    <dbReference type="NCBI Taxonomy" id="291644"/>
    <lineage>
        <taxon>Bacteria</taxon>
        <taxon>Pseudomonadati</taxon>
        <taxon>Bacteroidota</taxon>
        <taxon>Bacteroidia</taxon>
        <taxon>Bacteroidales</taxon>
        <taxon>Bacteroidaceae</taxon>
        <taxon>Bacteroides</taxon>
    </lineage>
</organism>
<name>A0A7J4XD85_9BACE</name>
<dbReference type="Gene3D" id="3.30.70.270">
    <property type="match status" value="1"/>
</dbReference>
<evidence type="ECO:0000313" key="5">
    <source>
        <dbReference type="EMBL" id="KAA3757768.1"/>
    </source>
</evidence>